<comment type="caution">
    <text evidence="1">The sequence shown here is derived from an EMBL/GenBank/DDBJ whole genome shotgun (WGS) entry which is preliminary data.</text>
</comment>
<sequence>MADVRALFDQVADDYPVMASRLRPTAKIVHAPVFEAALVKICNNTKLTASESRALQRFVVDPAAVSDKRKERSTSDYASTILQGGKQMRAAGAAAVSFHGLAEVVQLTSNTVERLFSQCKFVLTPQRSCMLPANFEMLAFLRTNRDLWNATSLIATE</sequence>
<dbReference type="SUPFAM" id="SSF53098">
    <property type="entry name" value="Ribonuclease H-like"/>
    <property type="match status" value="1"/>
</dbReference>
<dbReference type="PANTHER" id="PTHR40866:SF1">
    <property type="entry name" value="BED-TYPE DOMAIN-CONTAINING PROTEIN"/>
    <property type="match status" value="1"/>
</dbReference>
<dbReference type="PANTHER" id="PTHR40866">
    <property type="entry name" value="BED-TYPE DOMAIN-CONTAINING PROTEIN"/>
    <property type="match status" value="1"/>
</dbReference>
<accession>A0ABD3F1A3</accession>
<dbReference type="InterPro" id="IPR012337">
    <property type="entry name" value="RNaseH-like_sf"/>
</dbReference>
<gene>
    <name evidence="1" type="ORF">V7S43_019084</name>
</gene>
<dbReference type="EMBL" id="JBIMZQ010000040">
    <property type="protein sequence ID" value="KAL3660543.1"/>
    <property type="molecule type" value="Genomic_DNA"/>
</dbReference>
<keyword evidence="2" id="KW-1185">Reference proteome</keyword>
<dbReference type="AlphaFoldDB" id="A0ABD3F1A3"/>
<evidence type="ECO:0008006" key="3">
    <source>
        <dbReference type="Google" id="ProtNLM"/>
    </source>
</evidence>
<evidence type="ECO:0000313" key="2">
    <source>
        <dbReference type="Proteomes" id="UP001632037"/>
    </source>
</evidence>
<name>A0ABD3F1A3_9STRA</name>
<evidence type="ECO:0000313" key="1">
    <source>
        <dbReference type="EMBL" id="KAL3660543.1"/>
    </source>
</evidence>
<organism evidence="1 2">
    <name type="scientific">Phytophthora oleae</name>
    <dbReference type="NCBI Taxonomy" id="2107226"/>
    <lineage>
        <taxon>Eukaryota</taxon>
        <taxon>Sar</taxon>
        <taxon>Stramenopiles</taxon>
        <taxon>Oomycota</taxon>
        <taxon>Peronosporomycetes</taxon>
        <taxon>Peronosporales</taxon>
        <taxon>Peronosporaceae</taxon>
        <taxon>Phytophthora</taxon>
    </lineage>
</organism>
<dbReference type="Proteomes" id="UP001632037">
    <property type="component" value="Unassembled WGS sequence"/>
</dbReference>
<proteinExistence type="predicted"/>
<reference evidence="1 2" key="1">
    <citation type="submission" date="2024-09" db="EMBL/GenBank/DDBJ databases">
        <title>Genome sequencing and assembly of Phytophthora oleae, isolate VK10A, causative agent of rot of olive drupes.</title>
        <authorList>
            <person name="Conti Taguali S."/>
            <person name="Riolo M."/>
            <person name="La Spada F."/>
            <person name="Cacciola S.O."/>
            <person name="Dionisio G."/>
        </authorList>
    </citation>
    <scope>NUCLEOTIDE SEQUENCE [LARGE SCALE GENOMIC DNA]</scope>
    <source>
        <strain evidence="1 2">VK10A</strain>
    </source>
</reference>
<protein>
    <recommendedName>
        <fullName evidence="3">HAT C-terminal dimerisation domain-containing protein</fullName>
    </recommendedName>
</protein>